<dbReference type="InterPro" id="IPR027417">
    <property type="entry name" value="P-loop_NTPase"/>
</dbReference>
<evidence type="ECO:0008006" key="3">
    <source>
        <dbReference type="Google" id="ProtNLM"/>
    </source>
</evidence>
<evidence type="ECO:0000256" key="1">
    <source>
        <dbReference type="SAM" id="MobiDB-lite"/>
    </source>
</evidence>
<reference evidence="2" key="1">
    <citation type="submission" date="2021-01" db="EMBL/GenBank/DDBJ databases">
        <authorList>
            <person name="Corre E."/>
            <person name="Pelletier E."/>
            <person name="Niang G."/>
            <person name="Scheremetjew M."/>
            <person name="Finn R."/>
            <person name="Kale V."/>
            <person name="Holt S."/>
            <person name="Cochrane G."/>
            <person name="Meng A."/>
            <person name="Brown T."/>
            <person name="Cohen L."/>
        </authorList>
    </citation>
    <scope>NUCLEOTIDE SEQUENCE</scope>
    <source>
        <strain evidence="2">CCMP644</strain>
    </source>
</reference>
<organism evidence="2">
    <name type="scientific">Hemiselmis andersenii</name>
    <name type="common">Cryptophyte alga</name>
    <dbReference type="NCBI Taxonomy" id="464988"/>
    <lineage>
        <taxon>Eukaryota</taxon>
        <taxon>Cryptophyceae</taxon>
        <taxon>Cryptomonadales</taxon>
        <taxon>Hemiselmidaceae</taxon>
        <taxon>Hemiselmis</taxon>
    </lineage>
</organism>
<feature type="compositionally biased region" description="Basic and acidic residues" evidence="1">
    <location>
        <begin position="10"/>
        <end position="26"/>
    </location>
</feature>
<name>A0A7S1H0V6_HEMAN</name>
<evidence type="ECO:0000313" key="2">
    <source>
        <dbReference type="EMBL" id="CAD8958214.1"/>
    </source>
</evidence>
<dbReference type="PANTHER" id="PTHR33477">
    <property type="entry name" value="P-LOOP NTPASE DOMAIN-CONTAINING PROTEIN LPA1 HOMOLOG 1"/>
    <property type="match status" value="1"/>
</dbReference>
<dbReference type="SUPFAM" id="SSF52540">
    <property type="entry name" value="P-loop containing nucleoside triphosphate hydrolases"/>
    <property type="match status" value="1"/>
</dbReference>
<proteinExistence type="predicted"/>
<gene>
    <name evidence="2" type="ORF">HAND00432_LOCUS12753</name>
</gene>
<protein>
    <recommendedName>
        <fullName evidence="3">2-phosphoglycerate kinase</fullName>
    </recommendedName>
</protein>
<dbReference type="EMBL" id="HBFX01020979">
    <property type="protein sequence ID" value="CAD8958214.1"/>
    <property type="molecule type" value="Transcribed_RNA"/>
</dbReference>
<dbReference type="PANTHER" id="PTHR33477:SF2">
    <property type="entry name" value="2-PHOSPHOGLYCERATE KINASE"/>
    <property type="match status" value="1"/>
</dbReference>
<dbReference type="Gene3D" id="3.40.50.300">
    <property type="entry name" value="P-loop containing nucleotide triphosphate hydrolases"/>
    <property type="match status" value="1"/>
</dbReference>
<dbReference type="AlphaFoldDB" id="A0A7S1H0V6"/>
<dbReference type="Pfam" id="PF13238">
    <property type="entry name" value="AAA_18"/>
    <property type="match status" value="1"/>
</dbReference>
<accession>A0A7S1H0V6</accession>
<sequence>MEGGHGAPGAEKDGEERQGSMQHESESGPAIPPRHPEVGRASSKYDFVKVRVWLADHYYTFSRFLVSRVLSVTKVSYADTLKISLALKKELVDKGRLDVTQEDMEASLFAIMRHQGYGDEYISRYRLLSLFNHQRVPLVILICGTGRTGKSTLATQLAERLNLSAVLQTDLVFEVMRQVSPTMSNTPKALHRRFGSREEFLAAHAEERALVRGGLEGELRKVLEEGKTLIIEGSHLDPEGFADVQEVAERRRREGNPFIFVPFTLSAAPADHQVFLNNSSTSERGHELLDFGDDPEAQALGLRANLAHLDAYLREASTRCSVPVLRVGVQIFGETLDALHTRVLEHIHMAVRQQGGGDGGGRDGDTGE</sequence>
<feature type="region of interest" description="Disordered" evidence="1">
    <location>
        <begin position="1"/>
        <end position="38"/>
    </location>
</feature>